<keyword evidence="1" id="KW-1133">Transmembrane helix</keyword>
<dbReference type="STRING" id="598659.NAMH_0697"/>
<proteinExistence type="predicted"/>
<feature type="transmembrane region" description="Helical" evidence="1">
    <location>
        <begin position="12"/>
        <end position="33"/>
    </location>
</feature>
<dbReference type="AlphaFoldDB" id="B9L900"/>
<dbReference type="Proteomes" id="UP000000448">
    <property type="component" value="Chromosome"/>
</dbReference>
<keyword evidence="3" id="KW-1185">Reference proteome</keyword>
<keyword evidence="1" id="KW-0472">Membrane</keyword>
<evidence type="ECO:0000256" key="1">
    <source>
        <dbReference type="SAM" id="Phobius"/>
    </source>
</evidence>
<evidence type="ECO:0000313" key="2">
    <source>
        <dbReference type="EMBL" id="ACM93258.1"/>
    </source>
</evidence>
<dbReference type="EMBL" id="CP001279">
    <property type="protein sequence ID" value="ACM93258.1"/>
    <property type="molecule type" value="Genomic_DNA"/>
</dbReference>
<protein>
    <submittedName>
        <fullName evidence="2">Hypothetical Membrane Spanning Protein</fullName>
    </submittedName>
</protein>
<dbReference type="KEGG" id="nam:NAMH_0697"/>
<accession>B9L900</accession>
<sequence>MKDAKRRLMDKPVSLWFIFLNIIVIIGVSYAVYRWLKSIKGDF</sequence>
<name>B9L900_NAUPA</name>
<keyword evidence="1" id="KW-0812">Transmembrane</keyword>
<reference evidence="2 3" key="1">
    <citation type="journal article" date="2009" name="PLoS Genet.">
        <title>Adaptations to submarine hydrothermal environments exemplified by the genome of Nautilia profundicola.</title>
        <authorList>
            <person name="Campbell B.J."/>
            <person name="Smith J.L."/>
            <person name="Hanson T.E."/>
            <person name="Klotz M.G."/>
            <person name="Stein L.Y."/>
            <person name="Lee C.K."/>
            <person name="Wu D."/>
            <person name="Robinson J.M."/>
            <person name="Khouri H.M."/>
            <person name="Eisen J.A."/>
            <person name="Cary S.C."/>
        </authorList>
    </citation>
    <scope>NUCLEOTIDE SEQUENCE [LARGE SCALE GENOMIC DNA]</scope>
    <source>
        <strain evidence="3">ATCC BAA-1463 / DSM 18972 / AmH</strain>
    </source>
</reference>
<evidence type="ECO:0000313" key="3">
    <source>
        <dbReference type="Proteomes" id="UP000000448"/>
    </source>
</evidence>
<organism evidence="2 3">
    <name type="scientific">Nautilia profundicola (strain ATCC BAA-1463 / DSM 18972 / AmH)</name>
    <dbReference type="NCBI Taxonomy" id="598659"/>
    <lineage>
        <taxon>Bacteria</taxon>
        <taxon>Pseudomonadati</taxon>
        <taxon>Campylobacterota</taxon>
        <taxon>Epsilonproteobacteria</taxon>
        <taxon>Nautiliales</taxon>
        <taxon>Nautiliaceae</taxon>
        <taxon>Nautilia</taxon>
    </lineage>
</organism>
<dbReference type="HOGENOM" id="CLU_3236420_0_0_7"/>
<gene>
    <name evidence="2" type="ordered locus">NAMH_0697</name>
</gene>